<sequence length="34" mass="4255">MFPFLYDPRPFSHFQFDQHGLDQKLLQYKVIWVL</sequence>
<dbReference type="AlphaFoldDB" id="A0A382JGC3"/>
<organism evidence="1">
    <name type="scientific">marine metagenome</name>
    <dbReference type="NCBI Taxonomy" id="408172"/>
    <lineage>
        <taxon>unclassified sequences</taxon>
        <taxon>metagenomes</taxon>
        <taxon>ecological metagenomes</taxon>
    </lineage>
</organism>
<name>A0A382JGC3_9ZZZZ</name>
<gene>
    <name evidence="1" type="ORF">METZ01_LOCUS263622</name>
</gene>
<accession>A0A382JGC3</accession>
<dbReference type="EMBL" id="UINC01073988">
    <property type="protein sequence ID" value="SVC10768.1"/>
    <property type="molecule type" value="Genomic_DNA"/>
</dbReference>
<proteinExistence type="predicted"/>
<reference evidence="1" key="1">
    <citation type="submission" date="2018-05" db="EMBL/GenBank/DDBJ databases">
        <authorList>
            <person name="Lanie J.A."/>
            <person name="Ng W.-L."/>
            <person name="Kazmierczak K.M."/>
            <person name="Andrzejewski T.M."/>
            <person name="Davidsen T.M."/>
            <person name="Wayne K.J."/>
            <person name="Tettelin H."/>
            <person name="Glass J.I."/>
            <person name="Rusch D."/>
            <person name="Podicherti R."/>
            <person name="Tsui H.-C.T."/>
            <person name="Winkler M.E."/>
        </authorList>
    </citation>
    <scope>NUCLEOTIDE SEQUENCE</scope>
</reference>
<evidence type="ECO:0000313" key="1">
    <source>
        <dbReference type="EMBL" id="SVC10768.1"/>
    </source>
</evidence>
<protein>
    <submittedName>
        <fullName evidence="1">Uncharacterized protein</fullName>
    </submittedName>
</protein>